<evidence type="ECO:0008006" key="4">
    <source>
        <dbReference type="Google" id="ProtNLM"/>
    </source>
</evidence>
<dbReference type="AlphaFoldDB" id="A0A1H4GSH9"/>
<evidence type="ECO:0000313" key="3">
    <source>
        <dbReference type="Proteomes" id="UP000199656"/>
    </source>
</evidence>
<feature type="transmembrane region" description="Helical" evidence="1">
    <location>
        <begin position="209"/>
        <end position="230"/>
    </location>
</feature>
<feature type="transmembrane region" description="Helical" evidence="1">
    <location>
        <begin position="154"/>
        <end position="173"/>
    </location>
</feature>
<evidence type="ECO:0000256" key="1">
    <source>
        <dbReference type="SAM" id="Phobius"/>
    </source>
</evidence>
<dbReference type="Proteomes" id="UP000199656">
    <property type="component" value="Unassembled WGS sequence"/>
</dbReference>
<keyword evidence="3" id="KW-1185">Reference proteome</keyword>
<keyword evidence="1" id="KW-0472">Membrane</keyword>
<sequence length="241" mass="28762">MHIDQYVNEKRLKIANIRSYQKESRVLVSHSQLGKAEFNNLDFSHFKMVSFEQSNLVDCIFTNITWAKTVYGSSPSKGDKMSNRSFSSKSRETFRQLKYAMSKQGDVINEQKFHALEMGMYFETLTWRNDFWTKLIIFLSWLTSDFGQSFWRPLVFIFVFHSLFFLPLLFGFFSEFRISITEFSFPAFWKGLNTYLFLMNPLRKPDQEIFYGGWICIDVLMRISSSYMIYNMIRATRRFIK</sequence>
<dbReference type="STRING" id="408074.SAMN05660909_05678"/>
<gene>
    <name evidence="2" type="ORF">SAMN05660909_05678</name>
</gene>
<accession>A0A1H4GSH9</accession>
<organism evidence="2 3">
    <name type="scientific">Chitinophaga terrae</name>
    <name type="common">ex Kim and Jung 2007</name>
    <dbReference type="NCBI Taxonomy" id="408074"/>
    <lineage>
        <taxon>Bacteria</taxon>
        <taxon>Pseudomonadati</taxon>
        <taxon>Bacteroidota</taxon>
        <taxon>Chitinophagia</taxon>
        <taxon>Chitinophagales</taxon>
        <taxon>Chitinophagaceae</taxon>
        <taxon>Chitinophaga</taxon>
    </lineage>
</organism>
<dbReference type="RefSeq" id="WP_089766353.1">
    <property type="nucleotide sequence ID" value="NZ_FNRL01000059.1"/>
</dbReference>
<name>A0A1H4GSH9_9BACT</name>
<reference evidence="3" key="1">
    <citation type="submission" date="2016-10" db="EMBL/GenBank/DDBJ databases">
        <authorList>
            <person name="Varghese N."/>
            <person name="Submissions S."/>
        </authorList>
    </citation>
    <scope>NUCLEOTIDE SEQUENCE [LARGE SCALE GENOMIC DNA]</scope>
    <source>
        <strain evidence="3">DSM 23920</strain>
    </source>
</reference>
<keyword evidence="1" id="KW-1133">Transmembrane helix</keyword>
<protein>
    <recommendedName>
        <fullName evidence="4">Pentapeptide repeat-containing protein</fullName>
    </recommendedName>
</protein>
<keyword evidence="1" id="KW-0812">Transmembrane</keyword>
<dbReference type="EMBL" id="FNRL01000059">
    <property type="protein sequence ID" value="SEB12545.1"/>
    <property type="molecule type" value="Genomic_DNA"/>
</dbReference>
<proteinExistence type="predicted"/>
<evidence type="ECO:0000313" key="2">
    <source>
        <dbReference type="EMBL" id="SEB12545.1"/>
    </source>
</evidence>